<keyword evidence="3" id="KW-1185">Reference proteome</keyword>
<feature type="region of interest" description="Disordered" evidence="1">
    <location>
        <begin position="1"/>
        <end position="47"/>
    </location>
</feature>
<evidence type="ECO:0000313" key="3">
    <source>
        <dbReference type="Proteomes" id="UP000198994"/>
    </source>
</evidence>
<reference evidence="3" key="1">
    <citation type="submission" date="2016-10" db="EMBL/GenBank/DDBJ databases">
        <authorList>
            <person name="Varghese N."/>
            <person name="Submissions S."/>
        </authorList>
    </citation>
    <scope>NUCLEOTIDE SEQUENCE [LARGE SCALE GENOMIC DNA]</scope>
    <source>
        <strain evidence="3">DSM 10146</strain>
    </source>
</reference>
<dbReference type="Proteomes" id="UP000198994">
    <property type="component" value="Unassembled WGS sequence"/>
</dbReference>
<accession>A0A1G7G718</accession>
<evidence type="ECO:0000256" key="1">
    <source>
        <dbReference type="SAM" id="MobiDB-lite"/>
    </source>
</evidence>
<dbReference type="EMBL" id="FNAV01000008">
    <property type="protein sequence ID" value="SDE83829.1"/>
    <property type="molecule type" value="Genomic_DNA"/>
</dbReference>
<proteinExistence type="predicted"/>
<sequence>MQVVQPKPTIPKRTAASPAGRPPEGDRDGPDKGSDSASLAMPLRAMG</sequence>
<feature type="compositionally biased region" description="Basic and acidic residues" evidence="1">
    <location>
        <begin position="23"/>
        <end position="34"/>
    </location>
</feature>
<name>A0A1G7G718_9RHOB</name>
<evidence type="ECO:0000313" key="2">
    <source>
        <dbReference type="EMBL" id="SDE83829.1"/>
    </source>
</evidence>
<dbReference type="AlphaFoldDB" id="A0A1G7G718"/>
<gene>
    <name evidence="2" type="ORF">SAMN04488105_108167</name>
</gene>
<protein>
    <submittedName>
        <fullName evidence="2">Uncharacterized protein</fullName>
    </submittedName>
</protein>
<organism evidence="2 3">
    <name type="scientific">Salipiger thiooxidans</name>
    <dbReference type="NCBI Taxonomy" id="282683"/>
    <lineage>
        <taxon>Bacteria</taxon>
        <taxon>Pseudomonadati</taxon>
        <taxon>Pseudomonadota</taxon>
        <taxon>Alphaproteobacteria</taxon>
        <taxon>Rhodobacterales</taxon>
        <taxon>Roseobacteraceae</taxon>
        <taxon>Salipiger</taxon>
    </lineage>
</organism>